<feature type="domain" description="VOC" evidence="1">
    <location>
        <begin position="24"/>
        <end position="145"/>
    </location>
</feature>
<keyword evidence="3" id="KW-1185">Reference proteome</keyword>
<dbReference type="PROSITE" id="PS51819">
    <property type="entry name" value="VOC"/>
    <property type="match status" value="1"/>
</dbReference>
<dbReference type="InterPro" id="IPR029068">
    <property type="entry name" value="Glyas_Bleomycin-R_OHBP_Dase"/>
</dbReference>
<organism evidence="2 3">
    <name type="scientific">Muriicola jejuensis</name>
    <dbReference type="NCBI Taxonomy" id="504488"/>
    <lineage>
        <taxon>Bacteria</taxon>
        <taxon>Pseudomonadati</taxon>
        <taxon>Bacteroidota</taxon>
        <taxon>Flavobacteriia</taxon>
        <taxon>Flavobacteriales</taxon>
        <taxon>Flavobacteriaceae</taxon>
        <taxon>Muriicola</taxon>
    </lineage>
</organism>
<evidence type="ECO:0000313" key="3">
    <source>
        <dbReference type="Proteomes" id="UP000468443"/>
    </source>
</evidence>
<accession>A0A6P0UKA0</accession>
<reference evidence="2 3" key="1">
    <citation type="submission" date="2020-01" db="EMBL/GenBank/DDBJ databases">
        <title>Muriicola jejuensis KCTC 22299.</title>
        <authorList>
            <person name="Wang G."/>
        </authorList>
    </citation>
    <scope>NUCLEOTIDE SEQUENCE [LARGE SCALE GENOMIC DNA]</scope>
    <source>
        <strain evidence="2 3">KCTC 22299</strain>
    </source>
</reference>
<dbReference type="Pfam" id="PF00903">
    <property type="entry name" value="Glyoxalase"/>
    <property type="match status" value="1"/>
</dbReference>
<dbReference type="AlphaFoldDB" id="A0A6P0UKA0"/>
<sequence length="147" mass="16966">MRISAFILLFFTLHTVSSQDFSFKIDHYSMIVEDLENTGDFYASVLGLKDIPHPTNAEGFRWFTIDGISQLHLIRKDTIPSQRSKSEHLCLSTPALEELIESLLKKEIPFWDWEGNPGQVTLRADGVRQIYLQDPENNWIEVNDAKQ</sequence>
<gene>
    <name evidence="2" type="ORF">GWK09_13200</name>
</gene>
<name>A0A6P0UKA0_9FLAO</name>
<proteinExistence type="predicted"/>
<evidence type="ECO:0000259" key="1">
    <source>
        <dbReference type="PROSITE" id="PS51819"/>
    </source>
</evidence>
<evidence type="ECO:0000313" key="2">
    <source>
        <dbReference type="EMBL" id="NER11483.1"/>
    </source>
</evidence>
<dbReference type="EMBL" id="JAABOP010000004">
    <property type="protein sequence ID" value="NER11483.1"/>
    <property type="molecule type" value="Genomic_DNA"/>
</dbReference>
<dbReference type="Proteomes" id="UP000468443">
    <property type="component" value="Unassembled WGS sequence"/>
</dbReference>
<protein>
    <submittedName>
        <fullName evidence="2">VOC family protein</fullName>
    </submittedName>
</protein>
<dbReference type="Gene3D" id="3.10.180.10">
    <property type="entry name" value="2,3-Dihydroxybiphenyl 1,2-Dioxygenase, domain 1"/>
    <property type="match status" value="1"/>
</dbReference>
<dbReference type="SUPFAM" id="SSF54593">
    <property type="entry name" value="Glyoxalase/Bleomycin resistance protein/Dihydroxybiphenyl dioxygenase"/>
    <property type="match status" value="1"/>
</dbReference>
<dbReference type="InterPro" id="IPR037523">
    <property type="entry name" value="VOC_core"/>
</dbReference>
<dbReference type="RefSeq" id="WP_163693928.1">
    <property type="nucleotide sequence ID" value="NZ_FXTW01000003.1"/>
</dbReference>
<comment type="caution">
    <text evidence="2">The sequence shown here is derived from an EMBL/GenBank/DDBJ whole genome shotgun (WGS) entry which is preliminary data.</text>
</comment>
<dbReference type="InterPro" id="IPR004360">
    <property type="entry name" value="Glyas_Fos-R_dOase_dom"/>
</dbReference>